<dbReference type="AlphaFoldDB" id="A0AA88LIP1"/>
<accession>A0AA88LIP1</accession>
<comment type="caution">
    <text evidence="1">The sequence shown here is derived from an EMBL/GenBank/DDBJ whole genome shotgun (WGS) entry which is preliminary data.</text>
</comment>
<reference evidence="1" key="1">
    <citation type="submission" date="2023-07" db="EMBL/GenBank/DDBJ databases">
        <title>Chromosome-level Genome Assembly of Striped Snakehead (Channa striata).</title>
        <authorList>
            <person name="Liu H."/>
        </authorList>
    </citation>
    <scope>NUCLEOTIDE SEQUENCE</scope>
    <source>
        <strain evidence="1">Gz</strain>
        <tissue evidence="1">Muscle</tissue>
    </source>
</reference>
<protein>
    <submittedName>
        <fullName evidence="1">Uncharacterized protein</fullName>
    </submittedName>
</protein>
<keyword evidence="2" id="KW-1185">Reference proteome</keyword>
<name>A0AA88LIP1_CHASR</name>
<organism evidence="1 2">
    <name type="scientific">Channa striata</name>
    <name type="common">Snakehead murrel</name>
    <name type="synonym">Ophicephalus striatus</name>
    <dbReference type="NCBI Taxonomy" id="64152"/>
    <lineage>
        <taxon>Eukaryota</taxon>
        <taxon>Metazoa</taxon>
        <taxon>Chordata</taxon>
        <taxon>Craniata</taxon>
        <taxon>Vertebrata</taxon>
        <taxon>Euteleostomi</taxon>
        <taxon>Actinopterygii</taxon>
        <taxon>Neopterygii</taxon>
        <taxon>Teleostei</taxon>
        <taxon>Neoteleostei</taxon>
        <taxon>Acanthomorphata</taxon>
        <taxon>Anabantaria</taxon>
        <taxon>Anabantiformes</taxon>
        <taxon>Channoidei</taxon>
        <taxon>Channidae</taxon>
        <taxon>Channa</taxon>
    </lineage>
</organism>
<evidence type="ECO:0000313" key="2">
    <source>
        <dbReference type="Proteomes" id="UP001187415"/>
    </source>
</evidence>
<evidence type="ECO:0000313" key="1">
    <source>
        <dbReference type="EMBL" id="KAK2813054.1"/>
    </source>
</evidence>
<proteinExistence type="predicted"/>
<gene>
    <name evidence="1" type="ORF">Q5P01_000919</name>
</gene>
<dbReference type="Proteomes" id="UP001187415">
    <property type="component" value="Unassembled WGS sequence"/>
</dbReference>
<sequence length="189" mass="20587">MASRTSAEDQRSLSVGLSSNPITSGAASLGDRFARIVGKRDRGRLVLPVGTSGRKGGARIGGWRRGSETGELWGACDREEERIGLDGTSFRKGAFERLLVISGSFSCSWCRRAVVEPDHAAIVASDPKALRLDLITSLWVFLPLTPFICARERWRSACSRPVEPVETQRFQSMLVSGFSTKNCKRGLAA</sequence>
<dbReference type="EMBL" id="JAUPFM010000111">
    <property type="protein sequence ID" value="KAK2813054.1"/>
    <property type="molecule type" value="Genomic_DNA"/>
</dbReference>